<dbReference type="PANTHER" id="PTHR43479:SF22">
    <property type="entry name" value="TRANSCRIPTIONAL REGULATOR, TETR FAMILY"/>
    <property type="match status" value="1"/>
</dbReference>
<dbReference type="SUPFAM" id="SSF46689">
    <property type="entry name" value="Homeodomain-like"/>
    <property type="match status" value="1"/>
</dbReference>
<dbReference type="EMBL" id="FOXD01000005">
    <property type="protein sequence ID" value="SFP44984.1"/>
    <property type="molecule type" value="Genomic_DNA"/>
</dbReference>
<reference evidence="6" key="1">
    <citation type="submission" date="2016-10" db="EMBL/GenBank/DDBJ databases">
        <authorList>
            <person name="Varghese N."/>
            <person name="Submissions S."/>
        </authorList>
    </citation>
    <scope>NUCLEOTIDE SEQUENCE [LARGE SCALE GENOMIC DNA]</scope>
    <source>
        <strain evidence="6">S7</strain>
    </source>
</reference>
<dbReference type="STRING" id="1884432.SAMN05518683_105139"/>
<dbReference type="PRINTS" id="PR00455">
    <property type="entry name" value="HTHTETR"/>
</dbReference>
<evidence type="ECO:0000256" key="3">
    <source>
        <dbReference type="PROSITE-ProRule" id="PRU00335"/>
    </source>
</evidence>
<feature type="domain" description="HTH tetR-type" evidence="4">
    <location>
        <begin position="3"/>
        <end position="63"/>
    </location>
</feature>
<sequence length="295" mass="34665">MPMDKHETIIKTALQMFSEKGYFYTSVQEIVTSCGMSKGSFYNYFASKEDLLIESFRYNHQQILKKAEHLHMDESLSLKNQLIKMISMELEGMADNREFFLLLQKVVSVQEHKKLMPLMKRTRAAMINLHKEWLLKVYGESIRPQIWDHVLFLQGAMKEYITILKEHNFSADPEMFAGRIISKLDVLVKHGSHLDPILTDDWMSDYEQMAKQPDRKTTEEKREEQLTAIREQIAALSESSAVKQELTDAVHLLEEEWKKTEPRSFLINALFGFLTRPELKETVETLKEWYHSEQN</sequence>
<keyword evidence="2 3" id="KW-0238">DNA-binding</keyword>
<keyword evidence="6" id="KW-1185">Reference proteome</keyword>
<evidence type="ECO:0000259" key="4">
    <source>
        <dbReference type="PROSITE" id="PS50977"/>
    </source>
</evidence>
<proteinExistence type="predicted"/>
<evidence type="ECO:0000313" key="5">
    <source>
        <dbReference type="EMBL" id="SFP44984.1"/>
    </source>
</evidence>
<evidence type="ECO:0000313" key="6">
    <source>
        <dbReference type="Proteomes" id="UP000198892"/>
    </source>
</evidence>
<evidence type="ECO:0000256" key="2">
    <source>
        <dbReference type="ARBA" id="ARBA00023125"/>
    </source>
</evidence>
<dbReference type="InterPro" id="IPR009057">
    <property type="entry name" value="Homeodomain-like_sf"/>
</dbReference>
<dbReference type="InterPro" id="IPR050624">
    <property type="entry name" value="HTH-type_Tx_Regulator"/>
</dbReference>
<evidence type="ECO:0000256" key="1">
    <source>
        <dbReference type="ARBA" id="ARBA00022491"/>
    </source>
</evidence>
<name>A0A1I5QF86_9BACI</name>
<organism evidence="5 6">
    <name type="scientific">Salibacterium halotolerans</name>
    <dbReference type="NCBI Taxonomy" id="1884432"/>
    <lineage>
        <taxon>Bacteria</taxon>
        <taxon>Bacillati</taxon>
        <taxon>Bacillota</taxon>
        <taxon>Bacilli</taxon>
        <taxon>Bacillales</taxon>
        <taxon>Bacillaceae</taxon>
    </lineage>
</organism>
<dbReference type="Pfam" id="PF00440">
    <property type="entry name" value="TetR_N"/>
    <property type="match status" value="1"/>
</dbReference>
<dbReference type="GO" id="GO:0003677">
    <property type="term" value="F:DNA binding"/>
    <property type="evidence" value="ECO:0007669"/>
    <property type="project" value="UniProtKB-UniRule"/>
</dbReference>
<feature type="DNA-binding region" description="H-T-H motif" evidence="3">
    <location>
        <begin position="26"/>
        <end position="45"/>
    </location>
</feature>
<dbReference type="Proteomes" id="UP000198892">
    <property type="component" value="Unassembled WGS sequence"/>
</dbReference>
<accession>A0A1I5QF86</accession>
<dbReference type="AlphaFoldDB" id="A0A1I5QF86"/>
<dbReference type="Gene3D" id="1.10.357.10">
    <property type="entry name" value="Tetracycline Repressor, domain 2"/>
    <property type="match status" value="1"/>
</dbReference>
<gene>
    <name evidence="5" type="ORF">SAMN05518683_105139</name>
</gene>
<dbReference type="PANTHER" id="PTHR43479">
    <property type="entry name" value="ACREF/ENVCD OPERON REPRESSOR-RELATED"/>
    <property type="match status" value="1"/>
</dbReference>
<keyword evidence="1" id="KW-0678">Repressor</keyword>
<dbReference type="InterPro" id="IPR001647">
    <property type="entry name" value="HTH_TetR"/>
</dbReference>
<protein>
    <submittedName>
        <fullName evidence="5">DNA-binding transcriptional regulator, AcrR family</fullName>
    </submittedName>
</protein>
<dbReference type="PROSITE" id="PS50977">
    <property type="entry name" value="HTH_TETR_2"/>
    <property type="match status" value="1"/>
</dbReference>